<accession>A0MCU8</accession>
<reference evidence="4" key="3">
    <citation type="submission" date="2025-05" db="UniProtKB">
        <authorList>
            <consortium name="RefSeq"/>
        </authorList>
    </citation>
    <scope>IDENTIFICATION</scope>
</reference>
<reference evidence="2 3" key="1">
    <citation type="journal article" date="2006" name="Evol. Dev.">
        <title>Mitogenomics and phylogenomics reveal priapulid worms as extant models of the ancestral Ecdysozoan.</title>
        <authorList>
            <person name="Webster B.L."/>
            <person name="Copley R.R."/>
            <person name="Jenner R.A."/>
            <person name="Mackenzie-Dodds J.A."/>
            <person name="Bourlat S.J."/>
            <person name="Rota-Stabelli O."/>
            <person name="Littlewood D.T."/>
            <person name="Telford M.J."/>
        </authorList>
    </citation>
    <scope>NUCLEOTIDE SEQUENCE</scope>
</reference>
<geneLocation type="mitochondrion" evidence="2 4"/>
<keyword evidence="3" id="KW-1185">Reference proteome</keyword>
<reference evidence="4" key="2">
    <citation type="submission" date="2006-11" db="EMBL/GenBank/DDBJ databases">
        <authorList>
            <consortium name="NCBI Genome Project"/>
        </authorList>
    </citation>
    <scope>NUCLEOTIDE SEQUENCE</scope>
</reference>
<name>A0MCU8_PRICU</name>
<dbReference type="CTD" id="4509"/>
<evidence type="ECO:0000313" key="4">
    <source>
        <dbReference type="RefSeq" id="YP_851002.1"/>
    </source>
</evidence>
<gene>
    <name evidence="2" type="primary">atp8</name>
    <name evidence="4" type="synonym">ATP8</name>
    <name evidence="4" type="ORF">KEG42_p04</name>
</gene>
<keyword evidence="2 4" id="KW-0496">Mitochondrion</keyword>
<dbReference type="RefSeq" id="YP_851002.1">
    <property type="nucleotide sequence ID" value="NC_008557.1"/>
</dbReference>
<dbReference type="GeneID" id="4466906"/>
<protein>
    <submittedName>
        <fullName evidence="2 4">ATP synthase F0 subunit 8</fullName>
    </submittedName>
</protein>
<feature type="transmembrane region" description="Helical" evidence="1">
    <location>
        <begin position="15"/>
        <end position="36"/>
    </location>
</feature>
<evidence type="ECO:0000256" key="1">
    <source>
        <dbReference type="SAM" id="Phobius"/>
    </source>
</evidence>
<evidence type="ECO:0000313" key="2">
    <source>
        <dbReference type="EMBL" id="ABE03643.1"/>
    </source>
</evidence>
<keyword evidence="1" id="KW-1133">Transmembrane helix</keyword>
<organism evidence="2">
    <name type="scientific">Priapulus caudatus</name>
    <name type="common">Priapulid worm</name>
    <dbReference type="NCBI Taxonomy" id="37621"/>
    <lineage>
        <taxon>Eukaryota</taxon>
        <taxon>Metazoa</taxon>
        <taxon>Ecdysozoa</taxon>
        <taxon>Scalidophora</taxon>
        <taxon>Priapulida</taxon>
        <taxon>Priapulimorpha</taxon>
        <taxon>Priapulimorphida</taxon>
        <taxon>Priapulidae</taxon>
        <taxon>Priapulus</taxon>
    </lineage>
</organism>
<proteinExistence type="predicted"/>
<sequence>MFFIPQMSPLMWSLLYPYSVMVMLMFSVTTYFKFILITKSSDFFNTQKLNFFLQW</sequence>
<evidence type="ECO:0000313" key="3">
    <source>
        <dbReference type="Proteomes" id="UP000695022"/>
    </source>
</evidence>
<keyword evidence="1" id="KW-0812">Transmembrane</keyword>
<dbReference type="AlphaFoldDB" id="A0MCU8"/>
<keyword evidence="1" id="KW-0472">Membrane</keyword>
<dbReference type="EMBL" id="DQ463747">
    <property type="protein sequence ID" value="ABE03643.1"/>
    <property type="molecule type" value="Genomic_DNA"/>
</dbReference>
<dbReference type="Proteomes" id="UP000695022">
    <property type="component" value="Mitochondrion MT"/>
</dbReference>